<dbReference type="RefSeq" id="WP_130449280.1">
    <property type="nucleotide sequence ID" value="NZ_SHLA01000001.1"/>
</dbReference>
<dbReference type="EMBL" id="SHLA01000001">
    <property type="protein sequence ID" value="RZU61066.1"/>
    <property type="molecule type" value="Genomic_DNA"/>
</dbReference>
<dbReference type="OrthoDB" id="2426596at2"/>
<dbReference type="AlphaFoldDB" id="A0A4V2G9N7"/>
<dbReference type="Proteomes" id="UP000292685">
    <property type="component" value="Unassembled WGS sequence"/>
</dbReference>
<accession>A0A4V2G9N7</accession>
<comment type="caution">
    <text evidence="1">The sequence shown here is derived from an EMBL/GenBank/DDBJ whole genome shotgun (WGS) entry which is preliminary data.</text>
</comment>
<name>A0A4V2G9N7_9MICC</name>
<gene>
    <name evidence="1" type="ORF">EV380_0623</name>
</gene>
<reference evidence="1 2" key="1">
    <citation type="submission" date="2019-02" db="EMBL/GenBank/DDBJ databases">
        <title>Sequencing the genomes of 1000 actinobacteria strains.</title>
        <authorList>
            <person name="Klenk H.-P."/>
        </authorList>
    </citation>
    <scope>NUCLEOTIDE SEQUENCE [LARGE SCALE GENOMIC DNA]</scope>
    <source>
        <strain evidence="1 2">DSM 17364</strain>
    </source>
</reference>
<proteinExistence type="predicted"/>
<sequence length="271" mass="28691">MPLTFAGSAAGAWIADARSSAAHPEEHPTAASQLPGAFEAYARLFHPAVDFDGRPVRWAAIAAARSARLHPAAQFANLAAIDESGFALAEDAWEGDPPRTDGLPLGDLAGLADVIAAQTRAQRVYLALWTGYAFAAGENDGAKVALTRAEREDVLTLGDGGYQDYWVFSGTLADVRNPVWAESERSSERRAPDMAWPEDRSWFISTELYEDSTVIGGSAGLIAAVVAAATGDDARFEALAVDPATRLDEHGDTLNALPELPLVAEGEGLED</sequence>
<evidence type="ECO:0000313" key="1">
    <source>
        <dbReference type="EMBL" id="RZU61066.1"/>
    </source>
</evidence>
<protein>
    <submittedName>
        <fullName evidence="1">Uncharacterized protein</fullName>
    </submittedName>
</protein>
<keyword evidence="2" id="KW-1185">Reference proteome</keyword>
<evidence type="ECO:0000313" key="2">
    <source>
        <dbReference type="Proteomes" id="UP000292685"/>
    </source>
</evidence>
<organism evidence="1 2">
    <name type="scientific">Zhihengliuella halotolerans</name>
    <dbReference type="NCBI Taxonomy" id="370736"/>
    <lineage>
        <taxon>Bacteria</taxon>
        <taxon>Bacillati</taxon>
        <taxon>Actinomycetota</taxon>
        <taxon>Actinomycetes</taxon>
        <taxon>Micrococcales</taxon>
        <taxon>Micrococcaceae</taxon>
        <taxon>Zhihengliuella</taxon>
    </lineage>
</organism>